<evidence type="ECO:0000256" key="2">
    <source>
        <dbReference type="SAM" id="MobiDB-lite"/>
    </source>
</evidence>
<feature type="region of interest" description="Disordered" evidence="2">
    <location>
        <begin position="156"/>
        <end position="179"/>
    </location>
</feature>
<dbReference type="AlphaFoldDB" id="A0ABD5VHQ3"/>
<organism evidence="3 4">
    <name type="scientific">Halorubellus litoreus</name>
    <dbReference type="NCBI Taxonomy" id="755308"/>
    <lineage>
        <taxon>Archaea</taxon>
        <taxon>Methanobacteriati</taxon>
        <taxon>Methanobacteriota</taxon>
        <taxon>Stenosarchaea group</taxon>
        <taxon>Halobacteria</taxon>
        <taxon>Halobacteriales</taxon>
        <taxon>Halorubellaceae</taxon>
        <taxon>Halorubellus</taxon>
    </lineage>
</organism>
<comment type="caution">
    <text evidence="3">The sequence shown here is derived from an EMBL/GenBank/DDBJ whole genome shotgun (WGS) entry which is preliminary data.</text>
</comment>
<dbReference type="PANTHER" id="PTHR42879">
    <property type="entry name" value="3-OXOACYL-(ACYL-CARRIER-PROTEIN) REDUCTASE"/>
    <property type="match status" value="1"/>
</dbReference>
<dbReference type="InterPro" id="IPR050259">
    <property type="entry name" value="SDR"/>
</dbReference>
<dbReference type="RefSeq" id="WP_336350577.1">
    <property type="nucleotide sequence ID" value="NZ_JAZAQL010000002.1"/>
</dbReference>
<dbReference type="PANTHER" id="PTHR42879:SF2">
    <property type="entry name" value="3-OXOACYL-[ACYL-CARRIER-PROTEIN] REDUCTASE FABG"/>
    <property type="match status" value="1"/>
</dbReference>
<dbReference type="InterPro" id="IPR036291">
    <property type="entry name" value="NAD(P)-bd_dom_sf"/>
</dbReference>
<dbReference type="Proteomes" id="UP001596395">
    <property type="component" value="Unassembled WGS sequence"/>
</dbReference>
<reference evidence="3 4" key="1">
    <citation type="journal article" date="2019" name="Int. J. Syst. Evol. Microbiol.">
        <title>The Global Catalogue of Microorganisms (GCM) 10K type strain sequencing project: providing services to taxonomists for standard genome sequencing and annotation.</title>
        <authorList>
            <consortium name="The Broad Institute Genomics Platform"/>
            <consortium name="The Broad Institute Genome Sequencing Center for Infectious Disease"/>
            <person name="Wu L."/>
            <person name="Ma J."/>
        </authorList>
    </citation>
    <scope>NUCLEOTIDE SEQUENCE [LARGE SCALE GENOMIC DNA]</scope>
    <source>
        <strain evidence="3 4">GX26</strain>
    </source>
</reference>
<dbReference type="PRINTS" id="PR00081">
    <property type="entry name" value="GDHRDH"/>
</dbReference>
<dbReference type="SUPFAM" id="SSF51735">
    <property type="entry name" value="NAD(P)-binding Rossmann-fold domains"/>
    <property type="match status" value="1"/>
</dbReference>
<evidence type="ECO:0000256" key="1">
    <source>
        <dbReference type="ARBA" id="ARBA00006484"/>
    </source>
</evidence>
<feature type="compositionally biased region" description="Acidic residues" evidence="2">
    <location>
        <begin position="157"/>
        <end position="166"/>
    </location>
</feature>
<protein>
    <submittedName>
        <fullName evidence="3">SDR family oxidoreductase</fullName>
    </submittedName>
</protein>
<sequence>MPTDDDFELSEPTLAADDLLVLEDPYFGPESVAVVTGGASGIGQALAVALAANGLTVVAADIDEDGLDETVALADDVDAPGSIEPVAADLTDDVAVESMIDTAADAGDLRFVANVAGMQHIASIAEFPMERYDLMLDIMLRSPFLISKLAMQHIRDTDDDESSDDASSDRTQSGDGVGAIGNMSSVHGHYATQDKPAYITAKHGLEGLTKSIAAEGGGTLRGFSVSVGYVLTPLMVDQIEDTATERGISEREVVEDVMLGQARTKEMMTPAAVANLFVFGFSQHGRHLNGGDMLWDGGYTTTYE</sequence>
<dbReference type="InterPro" id="IPR002347">
    <property type="entry name" value="SDR_fam"/>
</dbReference>
<accession>A0ABD5VHQ3</accession>
<evidence type="ECO:0000313" key="3">
    <source>
        <dbReference type="EMBL" id="MFC6953622.1"/>
    </source>
</evidence>
<proteinExistence type="inferred from homology"/>
<comment type="similarity">
    <text evidence="1">Belongs to the short-chain dehydrogenases/reductases (SDR) family.</text>
</comment>
<dbReference type="EMBL" id="JBHSXN010000002">
    <property type="protein sequence ID" value="MFC6953622.1"/>
    <property type="molecule type" value="Genomic_DNA"/>
</dbReference>
<evidence type="ECO:0000313" key="4">
    <source>
        <dbReference type="Proteomes" id="UP001596395"/>
    </source>
</evidence>
<keyword evidence="4" id="KW-1185">Reference proteome</keyword>
<name>A0ABD5VHQ3_9EURY</name>
<dbReference type="Gene3D" id="3.40.50.720">
    <property type="entry name" value="NAD(P)-binding Rossmann-like Domain"/>
    <property type="match status" value="1"/>
</dbReference>
<dbReference type="Pfam" id="PF13561">
    <property type="entry name" value="adh_short_C2"/>
    <property type="match status" value="1"/>
</dbReference>
<gene>
    <name evidence="3" type="ORF">ACFQGB_12180</name>
</gene>